<protein>
    <submittedName>
        <fullName evidence="8">TraG/TraD family protein</fullName>
    </submittedName>
</protein>
<keyword evidence="3" id="KW-1003">Cell membrane</keyword>
<dbReference type="Pfam" id="PF02534">
    <property type="entry name" value="T4SS-DNA_transf"/>
    <property type="match status" value="1"/>
</dbReference>
<gene>
    <name evidence="8" type="ORF">GCWU0000282_002453</name>
</gene>
<keyword evidence="9" id="KW-1185">Reference proteome</keyword>
<comment type="similarity">
    <text evidence="2">Belongs to the VirD4/TraG family.</text>
</comment>
<dbReference type="PANTHER" id="PTHR37937:SF1">
    <property type="entry name" value="CONJUGATIVE TRANSFER: DNA TRANSPORT"/>
    <property type="match status" value="1"/>
</dbReference>
<evidence type="ECO:0000256" key="3">
    <source>
        <dbReference type="ARBA" id="ARBA00022475"/>
    </source>
</evidence>
<dbReference type="PANTHER" id="PTHR37937">
    <property type="entry name" value="CONJUGATIVE TRANSFER: DNA TRANSPORT"/>
    <property type="match status" value="1"/>
</dbReference>
<dbReference type="Proteomes" id="UP000018227">
    <property type="component" value="Unassembled WGS sequence"/>
</dbReference>
<dbReference type="EMBL" id="ACIL03000016">
    <property type="protein sequence ID" value="ESL02319.1"/>
    <property type="molecule type" value="Genomic_DNA"/>
</dbReference>
<evidence type="ECO:0000256" key="4">
    <source>
        <dbReference type="ARBA" id="ARBA00022692"/>
    </source>
</evidence>
<dbReference type="eggNOG" id="COG3505">
    <property type="taxonomic scope" value="Bacteria"/>
</dbReference>
<evidence type="ECO:0000256" key="7">
    <source>
        <dbReference type="SAM" id="Phobius"/>
    </source>
</evidence>
<evidence type="ECO:0000256" key="5">
    <source>
        <dbReference type="ARBA" id="ARBA00022989"/>
    </source>
</evidence>
<keyword evidence="4 7" id="KW-0812">Transmembrane</keyword>
<comment type="subcellular location">
    <subcellularLocation>
        <location evidence="1">Cell membrane</location>
        <topology evidence="1">Multi-pass membrane protein</topology>
    </subcellularLocation>
</comment>
<dbReference type="STRING" id="592026.GCWU0000282_002453"/>
<dbReference type="SUPFAM" id="SSF52540">
    <property type="entry name" value="P-loop containing nucleoside triphosphate hydrolases"/>
    <property type="match status" value="1"/>
</dbReference>
<evidence type="ECO:0000313" key="8">
    <source>
        <dbReference type="EMBL" id="ESL02319.1"/>
    </source>
</evidence>
<keyword evidence="5 7" id="KW-1133">Transmembrane helix</keyword>
<evidence type="ECO:0000256" key="1">
    <source>
        <dbReference type="ARBA" id="ARBA00004651"/>
    </source>
</evidence>
<dbReference type="AlphaFoldDB" id="V2XJH4"/>
<dbReference type="InterPro" id="IPR051539">
    <property type="entry name" value="T4SS-coupling_protein"/>
</dbReference>
<dbReference type="InterPro" id="IPR003688">
    <property type="entry name" value="TraG/VirD4"/>
</dbReference>
<dbReference type="Gene3D" id="3.40.50.300">
    <property type="entry name" value="P-loop containing nucleotide triphosphate hydrolases"/>
    <property type="match status" value="2"/>
</dbReference>
<proteinExistence type="inferred from homology"/>
<name>V2XJH4_9FIRM</name>
<sequence>MMKLRIVRGKAAKIRVYTSILVFFLISLVIHLMFPLFIGLLKHKLPDLKSMVFHFMEFKHLKMWFYSEVLALIISVYVWLIGDKQYVSDLIEVTDKIRIPVPAGQGQYGSARFATEKEVEEFLDYVDFKLTDYDSEFYQVYKNNEAEDGEISKITDTEMDVYENQEQNIGIILDSEKDAYKKDKNIDEIIKFLGNRKDIRYILKSNLSLDDLKRSEIKDIEFDEYYAKLSPIEFNEVVIAVNKVSNTLKRNLIYEYMVKVRYESIEQLREIRYAIEDGISGGHIQLFANNTYSADKLKQIRLAYKSEKIRNKRLVEKYLLNPRLTRNQMEEIRKALIQDVNNIEGIAHDEIPEELMRKLREIGLSHSGKERQFSSKQETVVNGHKAAYDIKSKSKEVVQLFDRGGLVLGKENLPNGKERIYSVNEDLHTLTIGETGSGKTRTMVLQSIVSLGLAGENMVITDIKGELSEFTAKFLKSIGYEVVYLDFKNPLKSTRFNFLKPVIDAVNKDDIDSAVELVWDITSQLVGEIKGEPIWQNGEASIIAGAIMSVVYDNRNRPEYQNFANVYNFLAEMCKPIQIGKEMILPVNEYSKSLNETHPAKSLFAIGEIAPSRTRGSFYTSALTTLKLFTSQRLADMTSQAEFELKDLGIKRMAVFIILPEDRDTYNQIAALYVGLQYQALSKMADLVGGRLKIRCNYLLDEFGNYPAIPNFLQMITVSRGKGVRFNLFLQDLSQLIRIYEKEGADTIYGNCQIWIYLRTGNKETLELLSAKLSQYTVSSYSLSGSTEFNKNPSSSFSKQLSGRNLLQVNELALFNSPYLLMISKINPAVMKSDDFSKWQYVRLLNMGTKEKDRKVRYYRQKMRKERLPRRQEYWNIKDETISILMTGGHEYA</sequence>
<dbReference type="CDD" id="cd01127">
    <property type="entry name" value="TrwB_TraG_TraD_VirD4"/>
    <property type="match status" value="1"/>
</dbReference>
<dbReference type="RefSeq" id="WP_023355313.1">
    <property type="nucleotide sequence ID" value="NZ_KI535369.1"/>
</dbReference>
<dbReference type="InterPro" id="IPR027417">
    <property type="entry name" value="P-loop_NTPase"/>
</dbReference>
<evidence type="ECO:0000256" key="2">
    <source>
        <dbReference type="ARBA" id="ARBA00008806"/>
    </source>
</evidence>
<dbReference type="NCBIfam" id="NF045973">
    <property type="entry name" value="conju_CD1115"/>
    <property type="match status" value="1"/>
</dbReference>
<evidence type="ECO:0000313" key="9">
    <source>
        <dbReference type="Proteomes" id="UP000018227"/>
    </source>
</evidence>
<keyword evidence="6 7" id="KW-0472">Membrane</keyword>
<reference evidence="8 9" key="1">
    <citation type="submission" date="2013-06" db="EMBL/GenBank/DDBJ databases">
        <authorList>
            <person name="Weinstock G."/>
            <person name="Sodergren E."/>
            <person name="Clifton S."/>
            <person name="Fulton L."/>
            <person name="Fulton B."/>
            <person name="Courtney L."/>
            <person name="Fronick C."/>
            <person name="Harrison M."/>
            <person name="Strong C."/>
            <person name="Farmer C."/>
            <person name="Delahaunty K."/>
            <person name="Markovic C."/>
            <person name="Hall O."/>
            <person name="Minx P."/>
            <person name="Tomlinson C."/>
            <person name="Mitreva M."/>
            <person name="Nelson J."/>
            <person name="Hou S."/>
            <person name="Wollam A."/>
            <person name="Pepin K.H."/>
            <person name="Johnson M."/>
            <person name="Bhonagiri V."/>
            <person name="Nash W.E."/>
            <person name="Warren W."/>
            <person name="Chinwalla A."/>
            <person name="Mardis E.R."/>
            <person name="Wilson R.K."/>
        </authorList>
    </citation>
    <scope>NUCLEOTIDE SEQUENCE [LARGE SCALE GENOMIC DNA]</scope>
    <source>
        <strain evidence="8 9">ATCC 51271</strain>
    </source>
</reference>
<organism evidence="8 9">
    <name type="scientific">Catonella morbi ATCC 51271</name>
    <dbReference type="NCBI Taxonomy" id="592026"/>
    <lineage>
        <taxon>Bacteria</taxon>
        <taxon>Bacillati</taxon>
        <taxon>Bacillota</taxon>
        <taxon>Clostridia</taxon>
        <taxon>Lachnospirales</taxon>
        <taxon>Lachnospiraceae</taxon>
        <taxon>Catonella</taxon>
    </lineage>
</organism>
<dbReference type="GO" id="GO:0005886">
    <property type="term" value="C:plasma membrane"/>
    <property type="evidence" value="ECO:0007669"/>
    <property type="project" value="UniProtKB-SubCell"/>
</dbReference>
<accession>V2XJH4</accession>
<evidence type="ECO:0000256" key="6">
    <source>
        <dbReference type="ARBA" id="ARBA00023136"/>
    </source>
</evidence>
<comment type="caution">
    <text evidence="8">The sequence shown here is derived from an EMBL/GenBank/DDBJ whole genome shotgun (WGS) entry which is preliminary data.</text>
</comment>
<feature type="transmembrane region" description="Helical" evidence="7">
    <location>
        <begin position="20"/>
        <end position="42"/>
    </location>
</feature>
<dbReference type="HOGENOM" id="CLU_015347_6_1_9"/>